<evidence type="ECO:0000313" key="4">
    <source>
        <dbReference type="Proteomes" id="UP001465976"/>
    </source>
</evidence>
<proteinExistence type="predicted"/>
<gene>
    <name evidence="3" type="primary">sgf73_2</name>
    <name evidence="3" type="ORF">V5O48_016589</name>
</gene>
<dbReference type="InterPro" id="IPR013243">
    <property type="entry name" value="SCA7_dom"/>
</dbReference>
<dbReference type="EMBL" id="JBAHYK010002266">
    <property type="protein sequence ID" value="KAL0565435.1"/>
    <property type="molecule type" value="Genomic_DNA"/>
</dbReference>
<evidence type="ECO:0000313" key="3">
    <source>
        <dbReference type="EMBL" id="KAL0565435.1"/>
    </source>
</evidence>
<dbReference type="Proteomes" id="UP001465976">
    <property type="component" value="Unassembled WGS sequence"/>
</dbReference>
<organism evidence="3 4">
    <name type="scientific">Marasmius crinis-equi</name>
    <dbReference type="NCBI Taxonomy" id="585013"/>
    <lineage>
        <taxon>Eukaryota</taxon>
        <taxon>Fungi</taxon>
        <taxon>Dikarya</taxon>
        <taxon>Basidiomycota</taxon>
        <taxon>Agaricomycotina</taxon>
        <taxon>Agaricomycetes</taxon>
        <taxon>Agaricomycetidae</taxon>
        <taxon>Agaricales</taxon>
        <taxon>Marasmiineae</taxon>
        <taxon>Marasmiaceae</taxon>
        <taxon>Marasmius</taxon>
    </lineage>
</organism>
<comment type="caution">
    <text evidence="3">The sequence shown here is derived from an EMBL/GenBank/DDBJ whole genome shotgun (WGS) entry which is preliminary data.</text>
</comment>
<dbReference type="Pfam" id="PF08313">
    <property type="entry name" value="SCA7"/>
    <property type="match status" value="1"/>
</dbReference>
<name>A0ABR3ERD3_9AGAR</name>
<evidence type="ECO:0000256" key="1">
    <source>
        <dbReference type="SAM" id="MobiDB-lite"/>
    </source>
</evidence>
<protein>
    <submittedName>
        <fullName evidence="3">SAGA complex subunit Sgf73</fullName>
    </submittedName>
</protein>
<feature type="region of interest" description="Disordered" evidence="1">
    <location>
        <begin position="1"/>
        <end position="64"/>
    </location>
</feature>
<sequence length="111" mass="11989">MPQPIFPQRSSSLASDPSFPSTPPSLIAISLGVDCDTDDDGPSDTDPDDEELSSGQGEDDFGGQQVDYKKCCGVINARFFTLQVPSNAKPHSMGAKRTVENRYHADELLLD</sequence>
<feature type="compositionally biased region" description="Acidic residues" evidence="1">
    <location>
        <begin position="35"/>
        <end position="61"/>
    </location>
</feature>
<feature type="compositionally biased region" description="Low complexity" evidence="1">
    <location>
        <begin position="10"/>
        <end position="19"/>
    </location>
</feature>
<reference evidence="3 4" key="1">
    <citation type="submission" date="2024-02" db="EMBL/GenBank/DDBJ databases">
        <title>A draft genome for the cacao thread blight pathogen Marasmius crinis-equi.</title>
        <authorList>
            <person name="Cohen S.P."/>
            <person name="Baruah I.K."/>
            <person name="Amoako-Attah I."/>
            <person name="Bukari Y."/>
            <person name="Meinhardt L.W."/>
            <person name="Bailey B.A."/>
        </authorList>
    </citation>
    <scope>NUCLEOTIDE SEQUENCE [LARGE SCALE GENOMIC DNA]</scope>
    <source>
        <strain evidence="3 4">GH-76</strain>
    </source>
</reference>
<feature type="domain" description="SCA7" evidence="2">
    <location>
        <begin position="64"/>
        <end position="109"/>
    </location>
</feature>
<keyword evidence="4" id="KW-1185">Reference proteome</keyword>
<evidence type="ECO:0000259" key="2">
    <source>
        <dbReference type="Pfam" id="PF08313"/>
    </source>
</evidence>
<accession>A0ABR3ERD3</accession>